<evidence type="ECO:0000256" key="12">
    <source>
        <dbReference type="ARBA" id="ARBA00038905"/>
    </source>
</evidence>
<dbReference type="InterPro" id="IPR000086">
    <property type="entry name" value="NUDIX_hydrolase_dom"/>
</dbReference>
<keyword evidence="5" id="KW-0479">Metal-binding</keyword>
<evidence type="ECO:0000256" key="15">
    <source>
        <dbReference type="ARBA" id="ARBA00041979"/>
    </source>
</evidence>
<evidence type="ECO:0000256" key="5">
    <source>
        <dbReference type="ARBA" id="ARBA00022723"/>
    </source>
</evidence>
<dbReference type="PANTHER" id="PTHR47707:SF1">
    <property type="entry name" value="NUDIX HYDROLASE FAMILY PROTEIN"/>
    <property type="match status" value="1"/>
</dbReference>
<dbReference type="CDD" id="cd03425">
    <property type="entry name" value="NUDIX_MutT_NudA_like"/>
    <property type="match status" value="1"/>
</dbReference>
<evidence type="ECO:0000256" key="9">
    <source>
        <dbReference type="ARBA" id="ARBA00023204"/>
    </source>
</evidence>
<keyword evidence="19" id="KW-1185">Reference proteome</keyword>
<evidence type="ECO:0000256" key="1">
    <source>
        <dbReference type="ARBA" id="ARBA00001946"/>
    </source>
</evidence>
<dbReference type="InterPro" id="IPR020084">
    <property type="entry name" value="NUDIX_hydrolase_CS"/>
</dbReference>
<evidence type="ECO:0000256" key="8">
    <source>
        <dbReference type="ARBA" id="ARBA00022842"/>
    </source>
</evidence>
<evidence type="ECO:0000256" key="4">
    <source>
        <dbReference type="ARBA" id="ARBA00022705"/>
    </source>
</evidence>
<comment type="catalytic activity">
    <reaction evidence="11">
        <text>8-oxo-GTP + H2O = 8-oxo-GMP + diphosphate + H(+)</text>
        <dbReference type="Rhea" id="RHEA:67616"/>
        <dbReference type="ChEBI" id="CHEBI:15377"/>
        <dbReference type="ChEBI" id="CHEBI:15378"/>
        <dbReference type="ChEBI" id="CHEBI:33019"/>
        <dbReference type="ChEBI" id="CHEBI:143553"/>
        <dbReference type="ChEBI" id="CHEBI:145694"/>
    </reaction>
</comment>
<keyword evidence="3" id="KW-0515">Mutator protein</keyword>
<proteinExistence type="inferred from homology"/>
<dbReference type="RefSeq" id="WP_200521746.1">
    <property type="nucleotide sequence ID" value="NZ_JAEHNZ010000001.1"/>
</dbReference>
<dbReference type="SUPFAM" id="SSF55811">
    <property type="entry name" value="Nudix"/>
    <property type="match status" value="1"/>
</dbReference>
<gene>
    <name evidence="18" type="ORF">JDW22_03645</name>
</gene>
<evidence type="ECO:0000313" key="18">
    <source>
        <dbReference type="EMBL" id="MBK0395701.1"/>
    </source>
</evidence>
<accession>A0ABS1BR05</accession>
<organism evidence="18 19">
    <name type="scientific">Kingella bonacorsii</name>
    <dbReference type="NCBI Taxonomy" id="2796361"/>
    <lineage>
        <taxon>Bacteria</taxon>
        <taxon>Pseudomonadati</taxon>
        <taxon>Pseudomonadota</taxon>
        <taxon>Betaproteobacteria</taxon>
        <taxon>Neisseriales</taxon>
        <taxon>Neisseriaceae</taxon>
        <taxon>Kingella</taxon>
    </lineage>
</organism>
<dbReference type="PANTHER" id="PTHR47707">
    <property type="entry name" value="8-OXO-DGTP DIPHOSPHATASE"/>
    <property type="match status" value="1"/>
</dbReference>
<dbReference type="InterPro" id="IPR047127">
    <property type="entry name" value="MutT-like"/>
</dbReference>
<dbReference type="EMBL" id="JAEHNZ010000001">
    <property type="protein sequence ID" value="MBK0395701.1"/>
    <property type="molecule type" value="Genomic_DNA"/>
</dbReference>
<evidence type="ECO:0000256" key="16">
    <source>
        <dbReference type="ARBA" id="ARBA00042798"/>
    </source>
</evidence>
<evidence type="ECO:0000256" key="2">
    <source>
        <dbReference type="ARBA" id="ARBA00005582"/>
    </source>
</evidence>
<comment type="catalytic activity">
    <reaction evidence="10">
        <text>8-oxo-dGTP + H2O = 8-oxo-dGMP + diphosphate + H(+)</text>
        <dbReference type="Rhea" id="RHEA:31575"/>
        <dbReference type="ChEBI" id="CHEBI:15377"/>
        <dbReference type="ChEBI" id="CHEBI:15378"/>
        <dbReference type="ChEBI" id="CHEBI:33019"/>
        <dbReference type="ChEBI" id="CHEBI:63224"/>
        <dbReference type="ChEBI" id="CHEBI:77896"/>
        <dbReference type="EC" id="3.6.1.55"/>
    </reaction>
</comment>
<evidence type="ECO:0000256" key="3">
    <source>
        <dbReference type="ARBA" id="ARBA00022457"/>
    </source>
</evidence>
<keyword evidence="9" id="KW-0234">DNA repair</keyword>
<name>A0ABS1BR05_9NEIS</name>
<feature type="domain" description="Nudix hydrolase" evidence="17">
    <location>
        <begin position="3"/>
        <end position="132"/>
    </location>
</feature>
<keyword evidence="4" id="KW-0235">DNA replication</keyword>
<protein>
    <recommendedName>
        <fullName evidence="13">8-oxo-dGTP diphosphatase</fullName>
        <ecNumber evidence="12">3.6.1.55</ecNumber>
    </recommendedName>
    <alternativeName>
        <fullName evidence="16">7,8-dihydro-8-oxoguanine-triphosphatase</fullName>
    </alternativeName>
    <alternativeName>
        <fullName evidence="15">Mutator protein MutT</fullName>
    </alternativeName>
    <alternativeName>
        <fullName evidence="14">dGTP pyrophosphohydrolase</fullName>
    </alternativeName>
</protein>
<dbReference type="InterPro" id="IPR015797">
    <property type="entry name" value="NUDIX_hydrolase-like_dom_sf"/>
</dbReference>
<dbReference type="Proteomes" id="UP000614058">
    <property type="component" value="Unassembled WGS sequence"/>
</dbReference>
<keyword evidence="6" id="KW-0227">DNA damage</keyword>
<keyword evidence="8" id="KW-0460">Magnesium</keyword>
<comment type="similarity">
    <text evidence="2">Belongs to the Nudix hydrolase family.</text>
</comment>
<sequence length="269" mass="29553">MPPKIHVVAGILFNERGEFLLSSRPEGKPYAGYWEFAGGKVEAGETEFAALQREFMEELGIEITHATPWLAKFYRYEHAHVNLRFFRVAAHEWRGKLQAREQQQWAWQKAGDFTVSPMLPANTALLAQLAIPSAFSGSLKTGLLGSNASGEYRVMPHTVAPHAMAEAPHEAVWMPLDAWQQRNRQPENAPSVWLAVDDAAQFHAAQDADAIIWRVNDNAMAQALAEVLRAGAAMPIVAAASADVVACWQDAWRANGVQAVVGDNEMGVA</sequence>
<comment type="cofactor">
    <cofactor evidence="1">
        <name>Mg(2+)</name>
        <dbReference type="ChEBI" id="CHEBI:18420"/>
    </cofactor>
</comment>
<dbReference type="PROSITE" id="PS51462">
    <property type="entry name" value="NUDIX"/>
    <property type="match status" value="1"/>
</dbReference>
<evidence type="ECO:0000256" key="7">
    <source>
        <dbReference type="ARBA" id="ARBA00022801"/>
    </source>
</evidence>
<evidence type="ECO:0000256" key="14">
    <source>
        <dbReference type="ARBA" id="ARBA00041592"/>
    </source>
</evidence>
<dbReference type="PROSITE" id="PS00893">
    <property type="entry name" value="NUDIX_BOX"/>
    <property type="match status" value="1"/>
</dbReference>
<dbReference type="EC" id="3.6.1.55" evidence="12"/>
<comment type="caution">
    <text evidence="18">The sequence shown here is derived from an EMBL/GenBank/DDBJ whole genome shotgun (WGS) entry which is preliminary data.</text>
</comment>
<keyword evidence="7" id="KW-0378">Hydrolase</keyword>
<evidence type="ECO:0000256" key="11">
    <source>
        <dbReference type="ARBA" id="ARBA00036904"/>
    </source>
</evidence>
<reference evidence="18 19" key="1">
    <citation type="journal article" date="2021" name="Pathogens">
        <title>Isolation and Characterization of Kingella bonacorsii sp. nov., A Novel Kingella Species Detected in a Stable Periodontitis Subject.</title>
        <authorList>
            <person name="Antezack A."/>
            <person name="Boxberger M."/>
            <person name="Rolland C."/>
            <person name="Monnet-Corti V."/>
            <person name="La Scola B."/>
        </authorList>
    </citation>
    <scope>NUCLEOTIDE SEQUENCE [LARGE SCALE GENOMIC DNA]</scope>
    <source>
        <strain evidence="18 19">Marseille-Q4569</strain>
    </source>
</reference>
<evidence type="ECO:0000259" key="17">
    <source>
        <dbReference type="PROSITE" id="PS51462"/>
    </source>
</evidence>
<dbReference type="Gene3D" id="3.90.79.10">
    <property type="entry name" value="Nucleoside Triphosphate Pyrophosphohydrolase"/>
    <property type="match status" value="1"/>
</dbReference>
<evidence type="ECO:0000313" key="19">
    <source>
        <dbReference type="Proteomes" id="UP000614058"/>
    </source>
</evidence>
<dbReference type="Pfam" id="PF00293">
    <property type="entry name" value="NUDIX"/>
    <property type="match status" value="1"/>
</dbReference>
<evidence type="ECO:0000256" key="10">
    <source>
        <dbReference type="ARBA" id="ARBA00035861"/>
    </source>
</evidence>
<evidence type="ECO:0000256" key="13">
    <source>
        <dbReference type="ARBA" id="ARBA00040794"/>
    </source>
</evidence>
<evidence type="ECO:0000256" key="6">
    <source>
        <dbReference type="ARBA" id="ARBA00022763"/>
    </source>
</evidence>